<evidence type="ECO:0000313" key="2">
    <source>
        <dbReference type="Proteomes" id="UP000827260"/>
    </source>
</evidence>
<dbReference type="Proteomes" id="UP000827260">
    <property type="component" value="Segment"/>
</dbReference>
<gene>
    <name evidence="1" type="ORF">HRTV-27_gp83</name>
</gene>
<keyword evidence="2" id="KW-1185">Reference proteome</keyword>
<sequence>MGGGRVMEYDPCTCRECGREFNLAYQPYYDNICPSCKP</sequence>
<dbReference type="EMBL" id="MZ334522">
    <property type="protein sequence ID" value="UBF22776.1"/>
    <property type="molecule type" value="Genomic_DNA"/>
</dbReference>
<proteinExistence type="predicted"/>
<accession>A0AAE8XZY1</accession>
<organism evidence="1 2">
    <name type="scientific">Halorubrum tailed virus 27</name>
    <dbReference type="NCBI Taxonomy" id="2878008"/>
    <lineage>
        <taxon>Viruses</taxon>
        <taxon>Duplodnaviria</taxon>
        <taxon>Heunggongvirae</taxon>
        <taxon>Uroviricota</taxon>
        <taxon>Caudoviricetes</taxon>
        <taxon>Thumleimavirales</taxon>
        <taxon>Hafunaviridae</taxon>
        <taxon>Minorvirus</taxon>
        <taxon>Minorvirus thailandense</taxon>
        <taxon>Minorvirus HRTV27</taxon>
    </lineage>
</organism>
<evidence type="ECO:0000313" key="1">
    <source>
        <dbReference type="EMBL" id="UBF22776.1"/>
    </source>
</evidence>
<reference evidence="1" key="1">
    <citation type="submission" date="2021-05" db="EMBL/GenBank/DDBJ databases">
        <title>Diversity, taxonomy and evolution of archaeal viruses of the class Caudoviricetes.</title>
        <authorList>
            <person name="Liu Y."/>
            <person name="Demina T.A."/>
            <person name="Roux S."/>
            <person name="Aiewsakun P."/>
            <person name="Kazlauskas D."/>
            <person name="Simmonds P."/>
            <person name="Prangishvili D."/>
            <person name="Oksanen H.M."/>
            <person name="Krupovic M."/>
        </authorList>
    </citation>
    <scope>NUCLEOTIDE SEQUENCE</scope>
    <source>
        <strain evidence="1">HRTV-27/27</strain>
    </source>
</reference>
<protein>
    <submittedName>
        <fullName evidence="1">Zn finger</fullName>
    </submittedName>
</protein>
<name>A0AAE8XZY1_9CAUD</name>